<accession>A0ABY8RU32</accession>
<keyword evidence="3" id="KW-0326">Glycosidase</keyword>
<feature type="domain" description="Sialidase" evidence="2">
    <location>
        <begin position="44"/>
        <end position="370"/>
    </location>
</feature>
<dbReference type="InterPro" id="IPR011040">
    <property type="entry name" value="Sialidase"/>
</dbReference>
<evidence type="ECO:0000313" key="4">
    <source>
        <dbReference type="Proteomes" id="UP001225611"/>
    </source>
</evidence>
<organism evidence="3 4">
    <name type="scientific">Agrobacterium cucumeris</name>
    <dbReference type="NCBI Taxonomy" id="2862866"/>
    <lineage>
        <taxon>Bacteria</taxon>
        <taxon>Pseudomonadati</taxon>
        <taxon>Pseudomonadota</taxon>
        <taxon>Alphaproteobacteria</taxon>
        <taxon>Hyphomicrobiales</taxon>
        <taxon>Rhizobiaceae</taxon>
        <taxon>Rhizobium/Agrobacterium group</taxon>
        <taxon>Agrobacterium</taxon>
    </lineage>
</organism>
<dbReference type="EC" id="3.2.1.18" evidence="3"/>
<dbReference type="EMBL" id="CP080388">
    <property type="protein sequence ID" value="WHO10619.1"/>
    <property type="molecule type" value="Genomic_DNA"/>
</dbReference>
<evidence type="ECO:0000313" key="3">
    <source>
        <dbReference type="EMBL" id="WHO10619.1"/>
    </source>
</evidence>
<dbReference type="Proteomes" id="UP001225611">
    <property type="component" value="Chromosome 2"/>
</dbReference>
<dbReference type="Gene3D" id="2.120.10.10">
    <property type="match status" value="1"/>
</dbReference>
<keyword evidence="4" id="KW-1185">Reference proteome</keyword>
<dbReference type="PANTHER" id="PTHR43752:SF2">
    <property type="entry name" value="BNR_ASP-BOX REPEAT FAMILY PROTEIN"/>
    <property type="match status" value="1"/>
</dbReference>
<dbReference type="InterPro" id="IPR036278">
    <property type="entry name" value="Sialidase_sf"/>
</dbReference>
<dbReference type="RefSeq" id="WP_269698934.1">
    <property type="nucleotide sequence ID" value="NZ_CP080388.1"/>
</dbReference>
<name>A0ABY8RU32_9HYPH</name>
<proteinExistence type="predicted"/>
<keyword evidence="3" id="KW-0378">Hydrolase</keyword>
<dbReference type="SUPFAM" id="SSF50939">
    <property type="entry name" value="Sialidases"/>
    <property type="match status" value="1"/>
</dbReference>
<protein>
    <submittedName>
        <fullName evidence="3">Exo-alpha-sialidase</fullName>
        <ecNumber evidence="3">3.2.1.18</ecNumber>
    </submittedName>
</protein>
<reference evidence="3 4" key="1">
    <citation type="journal article" date="2023" name="Syst. Appl. Microbiol.">
        <title>Agrobacterium cucumeris sp. nov. isolated from crazy roots on cucumber (Cucumis sativus).</title>
        <authorList>
            <person name="Warabieda M."/>
            <person name="Kuzmanovic N."/>
            <person name="Trzcinski P."/>
            <person name="Pulawska J."/>
        </authorList>
    </citation>
    <scope>NUCLEOTIDE SEQUENCE [LARGE SCALE GENOMIC DNA]</scope>
    <source>
        <strain evidence="3 4">O132</strain>
    </source>
</reference>
<feature type="region of interest" description="Disordered" evidence="1">
    <location>
        <begin position="283"/>
        <end position="303"/>
    </location>
</feature>
<gene>
    <name evidence="3" type="ORF">KZ699_19180</name>
</gene>
<dbReference type="Pfam" id="PF13088">
    <property type="entry name" value="BNR_2"/>
    <property type="match status" value="1"/>
</dbReference>
<dbReference type="PANTHER" id="PTHR43752">
    <property type="entry name" value="BNR/ASP-BOX REPEAT FAMILY PROTEIN"/>
    <property type="match status" value="1"/>
</dbReference>
<evidence type="ECO:0000259" key="2">
    <source>
        <dbReference type="Pfam" id="PF13088"/>
    </source>
</evidence>
<sequence length="398" mass="43569">MTPDDIAHAMTGAIRTTSENRQEALLPSPMIQNHASFLHLADDGALLCAWFGGTLEGKSDISIFASVLMPGATSWGAPQRLSYDPAHSEQNPVLFTAPDGALWLFHTAQPSGNQDECRIRMARVARDTTAPEKLVSEEGRFLDLPKGCFIRAPLRIRDDGAWLLPIFRCIQRPGQKWNGSHDTAALGISKDNGLTWQLQELEDSTGCVHMSPVSGGDARYSAFFRRRQADFVYRTESADGGRSWSKPQPTDVPNNNSSIAAIRLGDGRLAMICNPVSAAQSNDRRTSLYDELGEDDSRPDADPTGGCVPVWGVPRAPVSICISDDDGLSFPTRILIEDGPGTCLSNDSTDGRNLEMSYPWLLEAPDGTLHASYTYHRRAIKYVRLAPGWADPKDEGKR</sequence>
<dbReference type="CDD" id="cd15482">
    <property type="entry name" value="Sialidase_non-viral"/>
    <property type="match status" value="1"/>
</dbReference>
<evidence type="ECO:0000256" key="1">
    <source>
        <dbReference type="SAM" id="MobiDB-lite"/>
    </source>
</evidence>
<dbReference type="GO" id="GO:0004308">
    <property type="term" value="F:exo-alpha-sialidase activity"/>
    <property type="evidence" value="ECO:0007669"/>
    <property type="project" value="UniProtKB-EC"/>
</dbReference>